<feature type="domain" description="Flagellin N-terminal" evidence="6">
    <location>
        <begin position="4"/>
        <end position="141"/>
    </location>
</feature>
<comment type="similarity">
    <text evidence="3">Belongs to the bacterial flagellin family.</text>
</comment>
<evidence type="ECO:0000313" key="8">
    <source>
        <dbReference type="EMBL" id="MFD1007347.1"/>
    </source>
</evidence>
<evidence type="ECO:0000256" key="5">
    <source>
        <dbReference type="ARBA" id="ARBA00023143"/>
    </source>
</evidence>
<keyword evidence="8" id="KW-0282">Flagellum</keyword>
<sequence>MRLSTSQFYQNNLSHITNKSGQANQQLDKLSSRVRVQTAADDPVAANGIMSYKQELSNIARYQNNINMGENLLRREESLLTSAENLSQQAKELMLKANNGAYTAQEKAALSSELNSRIDELLDLANSRDEFGDYIFAGFQTDAEPFLRQADGSVSYQGDSGQRELAISDNVKVALNHDGKLVFGQVPNPKGDLTASYNLQGGVREQGLMVEQAVINDATNVAAAQPYTLTFSDNAGAVEVLVSDRDGNALLDSNGDPLIPQPYQSGQAISAGGLSITLTGEAKAGDEVTLKADAANQGAAKSTLGVFDALNRAKEWLDGDGNTASEQSEFADILDELDAVGGHFTRIRADTGIRLQRLDSQRETHADMTLTLDKVRSGMEDLDYAQAIGELNQTMVALQASQSVFGKLQGMSLFNYI</sequence>
<keyword evidence="8" id="KW-0969">Cilium</keyword>
<evidence type="ECO:0000259" key="7">
    <source>
        <dbReference type="Pfam" id="PF00700"/>
    </source>
</evidence>
<keyword evidence="4" id="KW-0964">Secreted</keyword>
<dbReference type="InterPro" id="IPR001029">
    <property type="entry name" value="Flagellin_N"/>
</dbReference>
<proteinExistence type="inferred from homology"/>
<evidence type="ECO:0000256" key="1">
    <source>
        <dbReference type="ARBA" id="ARBA00004365"/>
    </source>
</evidence>
<evidence type="ECO:0000256" key="2">
    <source>
        <dbReference type="ARBA" id="ARBA00004613"/>
    </source>
</evidence>
<dbReference type="PANTHER" id="PTHR42792">
    <property type="entry name" value="FLAGELLIN"/>
    <property type="match status" value="1"/>
</dbReference>
<gene>
    <name evidence="8" type="primary">flgL</name>
    <name evidence="8" type="ORF">ACFQ1C_04140</name>
</gene>
<feature type="domain" description="Flagellin C-terminal" evidence="7">
    <location>
        <begin position="343"/>
        <end position="417"/>
    </location>
</feature>
<dbReference type="Gene3D" id="1.20.1330.10">
    <property type="entry name" value="f41 fragment of flagellin, N-terminal domain"/>
    <property type="match status" value="2"/>
</dbReference>
<reference evidence="9" key="1">
    <citation type="journal article" date="2019" name="Int. J. Syst. Evol. Microbiol.">
        <title>The Global Catalogue of Microorganisms (GCM) 10K type strain sequencing project: providing services to taxonomists for standard genome sequencing and annotation.</title>
        <authorList>
            <consortium name="The Broad Institute Genomics Platform"/>
            <consortium name="The Broad Institute Genome Sequencing Center for Infectious Disease"/>
            <person name="Wu L."/>
            <person name="Ma J."/>
        </authorList>
    </citation>
    <scope>NUCLEOTIDE SEQUENCE [LARGE SCALE GENOMIC DNA]</scope>
    <source>
        <strain evidence="9">CCUG 60525</strain>
    </source>
</reference>
<name>A0ABW3KEH4_9GAMM</name>
<organism evidence="8 9">
    <name type="scientific">Oceanisphaera ostreae</name>
    <dbReference type="NCBI Taxonomy" id="914151"/>
    <lineage>
        <taxon>Bacteria</taxon>
        <taxon>Pseudomonadati</taxon>
        <taxon>Pseudomonadota</taxon>
        <taxon>Gammaproteobacteria</taxon>
        <taxon>Aeromonadales</taxon>
        <taxon>Aeromonadaceae</taxon>
        <taxon>Oceanisphaera</taxon>
    </lineage>
</organism>
<evidence type="ECO:0000259" key="6">
    <source>
        <dbReference type="Pfam" id="PF00669"/>
    </source>
</evidence>
<dbReference type="Proteomes" id="UP001597048">
    <property type="component" value="Unassembled WGS sequence"/>
</dbReference>
<dbReference type="NCBIfam" id="TIGR02550">
    <property type="entry name" value="flagell_flgL"/>
    <property type="match status" value="1"/>
</dbReference>
<dbReference type="Pfam" id="PF00669">
    <property type="entry name" value="Flagellin_N"/>
    <property type="match status" value="1"/>
</dbReference>
<dbReference type="InterPro" id="IPR046358">
    <property type="entry name" value="Flagellin_C"/>
</dbReference>
<dbReference type="InterPro" id="IPR013384">
    <property type="entry name" value="Flagell_FlgL"/>
</dbReference>
<dbReference type="Pfam" id="PF00700">
    <property type="entry name" value="Flagellin_C"/>
    <property type="match status" value="1"/>
</dbReference>
<keyword evidence="8" id="KW-0966">Cell projection</keyword>
<dbReference type="SUPFAM" id="SSF64518">
    <property type="entry name" value="Phase 1 flagellin"/>
    <property type="match status" value="1"/>
</dbReference>
<dbReference type="EMBL" id="JBHTJS010000010">
    <property type="protein sequence ID" value="MFD1007347.1"/>
    <property type="molecule type" value="Genomic_DNA"/>
</dbReference>
<evidence type="ECO:0000313" key="9">
    <source>
        <dbReference type="Proteomes" id="UP001597048"/>
    </source>
</evidence>
<dbReference type="PANTHER" id="PTHR42792:SF1">
    <property type="entry name" value="FLAGELLAR HOOK-ASSOCIATED PROTEIN 3"/>
    <property type="match status" value="1"/>
</dbReference>
<keyword evidence="5" id="KW-0975">Bacterial flagellum</keyword>
<dbReference type="RefSeq" id="WP_379557270.1">
    <property type="nucleotide sequence ID" value="NZ_JBHTJS010000010.1"/>
</dbReference>
<evidence type="ECO:0000256" key="4">
    <source>
        <dbReference type="ARBA" id="ARBA00022525"/>
    </source>
</evidence>
<comment type="caution">
    <text evidence="8">The sequence shown here is derived from an EMBL/GenBank/DDBJ whole genome shotgun (WGS) entry which is preliminary data.</text>
</comment>
<evidence type="ECO:0000256" key="3">
    <source>
        <dbReference type="ARBA" id="ARBA00005709"/>
    </source>
</evidence>
<comment type="subcellular location">
    <subcellularLocation>
        <location evidence="1">Bacterial flagellum</location>
    </subcellularLocation>
    <subcellularLocation>
        <location evidence="2">Secreted</location>
    </subcellularLocation>
</comment>
<dbReference type="InterPro" id="IPR001492">
    <property type="entry name" value="Flagellin"/>
</dbReference>
<accession>A0ABW3KEH4</accession>
<protein>
    <submittedName>
        <fullName evidence="8">Flagellar hook-associated protein FlgL</fullName>
    </submittedName>
</protein>
<keyword evidence="9" id="KW-1185">Reference proteome</keyword>